<sequence>MAYALSVNGTALPTPTQYQFIVNDIDGKSTRNAAGKLTRDRVAVKRKLTIQWGPLSIEQLSQILTAIKEPFFQCTYLDGQEGKEVTKTFYVGDRTSPSYSWNENMKSMAWQSLSCDFIEQ</sequence>
<dbReference type="Pfam" id="PF20458">
    <property type="entry name" value="DUF6711"/>
    <property type="match status" value="1"/>
</dbReference>
<evidence type="ECO:0000313" key="1">
    <source>
        <dbReference type="EMBL" id="PWG00952.1"/>
    </source>
</evidence>
<dbReference type="AlphaFoldDB" id="A0A2V1N1L1"/>
<dbReference type="InterPro" id="IPR046557">
    <property type="entry name" value="DUF6711"/>
</dbReference>
<reference evidence="1 2" key="1">
    <citation type="journal article" date="2018" name="Int. J. Syst. Evol. Microbiol.">
        <title>Lactobacillus bambusae sp. nov., isolated from a traditional fermented Ma-bamboo shoots of Taiwan.</title>
        <authorList>
            <person name="Wang L.-T."/>
        </authorList>
    </citation>
    <scope>NUCLEOTIDE SEQUENCE [LARGE SCALE GENOMIC DNA]</scope>
    <source>
        <strain evidence="1 2">BS-W1</strain>
    </source>
</reference>
<organism evidence="1 2">
    <name type="scientific">Levilactobacillus bambusae</name>
    <dbReference type="NCBI Taxonomy" id="2024736"/>
    <lineage>
        <taxon>Bacteria</taxon>
        <taxon>Bacillati</taxon>
        <taxon>Bacillota</taxon>
        <taxon>Bacilli</taxon>
        <taxon>Lactobacillales</taxon>
        <taxon>Lactobacillaceae</taxon>
        <taxon>Levilactobacillus</taxon>
    </lineage>
</organism>
<evidence type="ECO:0000313" key="2">
    <source>
        <dbReference type="Proteomes" id="UP000245080"/>
    </source>
</evidence>
<dbReference type="EMBL" id="QCXQ01000001">
    <property type="protein sequence ID" value="PWG00952.1"/>
    <property type="molecule type" value="Genomic_DNA"/>
</dbReference>
<dbReference type="RefSeq" id="WP_109249665.1">
    <property type="nucleotide sequence ID" value="NZ_QCXQ01000001.1"/>
</dbReference>
<dbReference type="Proteomes" id="UP000245080">
    <property type="component" value="Unassembled WGS sequence"/>
</dbReference>
<proteinExistence type="predicted"/>
<name>A0A2V1N1L1_9LACO</name>
<dbReference type="OrthoDB" id="1767129at2"/>
<accession>A0A2V1N1L1</accession>
<gene>
    <name evidence="1" type="ORF">DCM90_01890</name>
</gene>
<protein>
    <recommendedName>
        <fullName evidence="3">Prophage protein</fullName>
    </recommendedName>
</protein>
<keyword evidence="2" id="KW-1185">Reference proteome</keyword>
<evidence type="ECO:0008006" key="3">
    <source>
        <dbReference type="Google" id="ProtNLM"/>
    </source>
</evidence>
<comment type="caution">
    <text evidence="1">The sequence shown here is derived from an EMBL/GenBank/DDBJ whole genome shotgun (WGS) entry which is preliminary data.</text>
</comment>